<accession>A0A502M1S4</accession>
<dbReference type="SUPFAM" id="SSF50249">
    <property type="entry name" value="Nucleic acid-binding proteins"/>
    <property type="match status" value="1"/>
</dbReference>
<accession>A0A3G8LG65</accession>
<dbReference type="KEGG" id="mstr:EGN60_01570"/>
<gene>
    <name evidence="1" type="ORF">EGN60_01570</name>
    <name evidence="2" type="ORF">FJM01_01425</name>
</gene>
<sequence>MNNLEIGKIIRAKILKINKTWVVFGSKDNVIFNLNITEVSDYFIADLNEMFKVGEIKELIITEKITDNEYNVSYKRIHPKYLKNPFNFKMDKKTAKFDSLLDFTNKGINYGK</sequence>
<keyword evidence="3" id="KW-1185">Reference proteome</keyword>
<dbReference type="OrthoDB" id="398273at2"/>
<dbReference type="RefSeq" id="WP_124724347.1">
    <property type="nucleotide sequence ID" value="NZ_CP034044.1"/>
</dbReference>
<dbReference type="Proteomes" id="UP000275883">
    <property type="component" value="Chromosome"/>
</dbReference>
<proteinExistence type="predicted"/>
<name>A0A3G8LG65_9MOLU</name>
<dbReference type="Proteomes" id="UP000317904">
    <property type="component" value="Unassembled WGS sequence"/>
</dbReference>
<evidence type="ECO:0000313" key="1">
    <source>
        <dbReference type="EMBL" id="AZG68653.1"/>
    </source>
</evidence>
<protein>
    <recommendedName>
        <fullName evidence="5">S1 motif domain-containing protein</fullName>
    </recommendedName>
</protein>
<evidence type="ECO:0000313" key="3">
    <source>
        <dbReference type="Proteomes" id="UP000275883"/>
    </source>
</evidence>
<reference evidence="1 3" key="1">
    <citation type="submission" date="2018-11" db="EMBL/GenBank/DDBJ databases">
        <title>Genome sequence of Mycoplasma struthionis sp. nov.</title>
        <authorList>
            <person name="Spergser J."/>
        </authorList>
    </citation>
    <scope>NUCLEOTIDE SEQUENCE [LARGE SCALE GENOMIC DNA]</scope>
    <source>
        <strain evidence="1 3">237IA</strain>
    </source>
</reference>
<organism evidence="1 3">
    <name type="scientific">Mycoplasma struthionis</name>
    <dbReference type="NCBI Taxonomy" id="538220"/>
    <lineage>
        <taxon>Bacteria</taxon>
        <taxon>Bacillati</taxon>
        <taxon>Mycoplasmatota</taxon>
        <taxon>Mollicutes</taxon>
        <taxon>Mycoplasmataceae</taxon>
        <taxon>Mycoplasma</taxon>
    </lineage>
</organism>
<dbReference type="InterPro" id="IPR012340">
    <property type="entry name" value="NA-bd_OB-fold"/>
</dbReference>
<dbReference type="EMBL" id="VFSY01000023">
    <property type="protein sequence ID" value="TPI01907.1"/>
    <property type="molecule type" value="Genomic_DNA"/>
</dbReference>
<evidence type="ECO:0000313" key="2">
    <source>
        <dbReference type="EMBL" id="TPI01907.1"/>
    </source>
</evidence>
<evidence type="ECO:0008006" key="5">
    <source>
        <dbReference type="Google" id="ProtNLM"/>
    </source>
</evidence>
<evidence type="ECO:0000313" key="4">
    <source>
        <dbReference type="Proteomes" id="UP000317904"/>
    </source>
</evidence>
<reference evidence="2 4" key="2">
    <citation type="submission" date="2019-06" db="EMBL/GenBank/DDBJ databases">
        <title>A comparative genomics study of ostrich specific Mycoplasmas.</title>
        <authorList>
            <person name="Botes A."/>
            <person name="Nel T."/>
        </authorList>
    </citation>
    <scope>NUCLEOTIDE SEQUENCE [LARGE SCALE GENOMIC DNA]</scope>
    <source>
        <strain evidence="2 4">Ms01</strain>
    </source>
</reference>
<dbReference type="EMBL" id="CP034044">
    <property type="protein sequence ID" value="AZG68653.1"/>
    <property type="molecule type" value="Genomic_DNA"/>
</dbReference>
<dbReference type="AlphaFoldDB" id="A0A3G8LG65"/>